<gene>
    <name evidence="1" type="ORF">NP233_g5237</name>
</gene>
<name>A0AAD5VUN3_9AGAR</name>
<evidence type="ECO:0000313" key="1">
    <source>
        <dbReference type="EMBL" id="KAJ3569169.1"/>
    </source>
</evidence>
<keyword evidence="2" id="KW-1185">Reference proteome</keyword>
<reference evidence="1" key="1">
    <citation type="submission" date="2022-07" db="EMBL/GenBank/DDBJ databases">
        <title>Genome Sequence of Leucocoprinus birnbaumii.</title>
        <authorList>
            <person name="Buettner E."/>
        </authorList>
    </citation>
    <scope>NUCLEOTIDE SEQUENCE</scope>
    <source>
        <strain evidence="1">VT141</strain>
    </source>
</reference>
<dbReference type="EMBL" id="JANIEX010000303">
    <property type="protein sequence ID" value="KAJ3569169.1"/>
    <property type="molecule type" value="Genomic_DNA"/>
</dbReference>
<dbReference type="AlphaFoldDB" id="A0AAD5VUN3"/>
<dbReference type="Proteomes" id="UP001213000">
    <property type="component" value="Unassembled WGS sequence"/>
</dbReference>
<accession>A0AAD5VUN3</accession>
<comment type="caution">
    <text evidence="1">The sequence shown here is derived from an EMBL/GenBank/DDBJ whole genome shotgun (WGS) entry which is preliminary data.</text>
</comment>
<sequence>MVTGFNESMFGQCPRRSINQSSPNNSFPAPTCTRALNIPQFNFRCLPPRRINMSSPVMRVLRHEAHILGRILFYASESFAHHSQTLASVNRRWRQVATTCPGIWSHFHISADTEFPHDQGLELWISRSGDRPLHITLTSTDGDKSSKRPQLPGKEAHERCAKIIDRLTPLVERLTFLKVDFSNQASLAEAFKLLPLEKALQLKSVHATPCSDVEAEITMFGSISKIPDLKRLFWDAKRLSPGRSHTHIVKNFPFTNIVHLTLLQNCLWEQIFDVLKQVRNTVATATLWSQSLSGLPLNKMPSFEENQPRTFCPNLCVLNIASNTPDVLLLVANLHAPSLRVLNLQMDKTYGQHDLNDCYWKLGAFLCLASSEMEYQEINFFRLDISGVAPMGVLPRLLSSARQSAMASVEVILSEDDWDGGDVTEEKAIRREIREVDDMGVDIDAKFRVLPADEGGWVKLGWYDGPGVKRALEEAHCWVPNFELGDFPFNPALAQPPRRKTRRV</sequence>
<evidence type="ECO:0000313" key="2">
    <source>
        <dbReference type="Proteomes" id="UP001213000"/>
    </source>
</evidence>
<protein>
    <submittedName>
        <fullName evidence="1">Uncharacterized protein</fullName>
    </submittedName>
</protein>
<proteinExistence type="predicted"/>
<organism evidence="1 2">
    <name type="scientific">Leucocoprinus birnbaumii</name>
    <dbReference type="NCBI Taxonomy" id="56174"/>
    <lineage>
        <taxon>Eukaryota</taxon>
        <taxon>Fungi</taxon>
        <taxon>Dikarya</taxon>
        <taxon>Basidiomycota</taxon>
        <taxon>Agaricomycotina</taxon>
        <taxon>Agaricomycetes</taxon>
        <taxon>Agaricomycetidae</taxon>
        <taxon>Agaricales</taxon>
        <taxon>Agaricineae</taxon>
        <taxon>Agaricaceae</taxon>
        <taxon>Leucocoprinus</taxon>
    </lineage>
</organism>